<name>A0ACB9I2S4_9ASTR</name>
<sequence>MWFTADNREREERDVSSGTTRLVYGARQGGFFAVDDDRGRQSGGATVSRQADVETPATTVTAARPVRGGTIVRMAMAATRTTKSAAGLTRGSGVDSSDARRRRQQRTKVVAMRETHSDPTSVEMWFTADNREKEERDVSSGIVRLDWFTVHGKGVFFAVDDDRGRWNGAAAVSRQAAVETPVTVVMPARPFRGGTMVRMTMAAAWTTNSAAGLTRGSGVDSGDAWRRGQRRTKVVAMRETHNGVRWMGAKPVRMALVKEIAGLSCF</sequence>
<dbReference type="EMBL" id="CM042027">
    <property type="protein sequence ID" value="KAI3801790.1"/>
    <property type="molecule type" value="Genomic_DNA"/>
</dbReference>
<reference evidence="2" key="1">
    <citation type="journal article" date="2022" name="Mol. Ecol. Resour.">
        <title>The genomes of chicory, endive, great burdock and yacon provide insights into Asteraceae palaeo-polyploidization history and plant inulin production.</title>
        <authorList>
            <person name="Fan W."/>
            <person name="Wang S."/>
            <person name="Wang H."/>
            <person name="Wang A."/>
            <person name="Jiang F."/>
            <person name="Liu H."/>
            <person name="Zhao H."/>
            <person name="Xu D."/>
            <person name="Zhang Y."/>
        </authorList>
    </citation>
    <scope>NUCLEOTIDE SEQUENCE [LARGE SCALE GENOMIC DNA]</scope>
    <source>
        <strain evidence="2">cv. Yunnan</strain>
    </source>
</reference>
<reference evidence="1 2" key="2">
    <citation type="journal article" date="2022" name="Mol. Ecol. Resour.">
        <title>The genomes of chicory, endive, great burdock and yacon provide insights into Asteraceae paleo-polyploidization history and plant inulin production.</title>
        <authorList>
            <person name="Fan W."/>
            <person name="Wang S."/>
            <person name="Wang H."/>
            <person name="Wang A."/>
            <person name="Jiang F."/>
            <person name="Liu H."/>
            <person name="Zhao H."/>
            <person name="Xu D."/>
            <person name="Zhang Y."/>
        </authorList>
    </citation>
    <scope>NUCLEOTIDE SEQUENCE [LARGE SCALE GENOMIC DNA]</scope>
    <source>
        <strain evidence="2">cv. Yunnan</strain>
        <tissue evidence="1">Leaves</tissue>
    </source>
</reference>
<accession>A0ACB9I2S4</accession>
<comment type="caution">
    <text evidence="1">The sequence shown here is derived from an EMBL/GenBank/DDBJ whole genome shotgun (WGS) entry which is preliminary data.</text>
</comment>
<protein>
    <submittedName>
        <fullName evidence="1">Uncharacterized protein</fullName>
    </submittedName>
</protein>
<proteinExistence type="predicted"/>
<keyword evidence="2" id="KW-1185">Reference proteome</keyword>
<evidence type="ECO:0000313" key="2">
    <source>
        <dbReference type="Proteomes" id="UP001056120"/>
    </source>
</evidence>
<dbReference type="Proteomes" id="UP001056120">
    <property type="component" value="Linkage Group LG10"/>
</dbReference>
<organism evidence="1 2">
    <name type="scientific">Smallanthus sonchifolius</name>
    <dbReference type="NCBI Taxonomy" id="185202"/>
    <lineage>
        <taxon>Eukaryota</taxon>
        <taxon>Viridiplantae</taxon>
        <taxon>Streptophyta</taxon>
        <taxon>Embryophyta</taxon>
        <taxon>Tracheophyta</taxon>
        <taxon>Spermatophyta</taxon>
        <taxon>Magnoliopsida</taxon>
        <taxon>eudicotyledons</taxon>
        <taxon>Gunneridae</taxon>
        <taxon>Pentapetalae</taxon>
        <taxon>asterids</taxon>
        <taxon>campanulids</taxon>
        <taxon>Asterales</taxon>
        <taxon>Asteraceae</taxon>
        <taxon>Asteroideae</taxon>
        <taxon>Heliantheae alliance</taxon>
        <taxon>Millerieae</taxon>
        <taxon>Smallanthus</taxon>
    </lineage>
</organism>
<gene>
    <name evidence="1" type="ORF">L1987_29905</name>
</gene>
<evidence type="ECO:0000313" key="1">
    <source>
        <dbReference type="EMBL" id="KAI3801790.1"/>
    </source>
</evidence>